<reference evidence="5" key="1">
    <citation type="journal article" date="2013" name="Stand. Genomic Sci.">
        <title>Genome sequence of the Litoreibacter arenae type strain (DSM 19593(T)), a member of the Roseobacter clade isolated from sea sand.</title>
        <authorList>
            <person name="Riedel T."/>
            <person name="Fiebig A."/>
            <person name="Petersen J."/>
            <person name="Gronow S."/>
            <person name="Kyrpides N.C."/>
            <person name="Goker M."/>
            <person name="Klenk H.P."/>
        </authorList>
    </citation>
    <scope>NUCLEOTIDE SEQUENCE [LARGE SCALE GENOMIC DNA]</scope>
    <source>
        <strain evidence="5">DSM 19593</strain>
    </source>
</reference>
<dbReference type="InterPro" id="IPR018976">
    <property type="entry name" value="Imelysin-like"/>
</dbReference>
<evidence type="ECO:0000256" key="2">
    <source>
        <dbReference type="ARBA" id="ARBA00022729"/>
    </source>
</evidence>
<evidence type="ECO:0000259" key="3">
    <source>
        <dbReference type="Pfam" id="PF09375"/>
    </source>
</evidence>
<dbReference type="eggNOG" id="COG3489">
    <property type="taxonomic scope" value="Bacteria"/>
</dbReference>
<dbReference type="InterPro" id="IPR034984">
    <property type="entry name" value="Imelysin-like_IPPA"/>
</dbReference>
<dbReference type="HOGENOM" id="CLU_061785_0_0_5"/>
<evidence type="ECO:0000256" key="1">
    <source>
        <dbReference type="ARBA" id="ARBA00004196"/>
    </source>
</evidence>
<dbReference type="EMBL" id="AONI01000009">
    <property type="protein sequence ID" value="EPX80277.1"/>
    <property type="molecule type" value="Genomic_DNA"/>
</dbReference>
<proteinExistence type="predicted"/>
<feature type="domain" description="Imelysin-like" evidence="3">
    <location>
        <begin position="23"/>
        <end position="300"/>
    </location>
</feature>
<accession>S9QKG5</accession>
<keyword evidence="5" id="KW-1185">Reference proteome</keyword>
<dbReference type="CDD" id="cd14659">
    <property type="entry name" value="Imelysin-like_IPPA"/>
    <property type="match status" value="1"/>
</dbReference>
<keyword evidence="2" id="KW-0732">Signal</keyword>
<dbReference type="GO" id="GO:0030313">
    <property type="term" value="C:cell envelope"/>
    <property type="evidence" value="ECO:0007669"/>
    <property type="project" value="UniProtKB-SubCell"/>
</dbReference>
<dbReference type="Proteomes" id="UP000015351">
    <property type="component" value="Unassembled WGS sequence"/>
</dbReference>
<dbReference type="Pfam" id="PF09375">
    <property type="entry name" value="Peptidase_M75"/>
    <property type="match status" value="1"/>
</dbReference>
<protein>
    <submittedName>
        <fullName evidence="4">Iron-regulated protein A</fullName>
    </submittedName>
</protein>
<name>S9QKG5_9RHOB</name>
<organism evidence="4 5">
    <name type="scientific">Litoreibacter arenae DSM 19593</name>
    <dbReference type="NCBI Taxonomy" id="1123360"/>
    <lineage>
        <taxon>Bacteria</taxon>
        <taxon>Pseudomonadati</taxon>
        <taxon>Pseudomonadota</taxon>
        <taxon>Alphaproteobacteria</taxon>
        <taxon>Rhodobacterales</taxon>
        <taxon>Roseobacteraceae</taxon>
        <taxon>Litoreibacter</taxon>
    </lineage>
</organism>
<dbReference type="AlphaFoldDB" id="S9QKG5"/>
<sequence length="323" mass="34920">MPFTAQAQASIEDILRDHIMLRFETLAATSEALAQTASDDCEPGSEALKSVYADAFDAWVSASHLRFGPTEVEDRAFALAFWPDSRGATPRALATLLAEEDPIANAPDSYRDVSIAARGFYALEFLLYDETLTNAGNPAYHCTLIQTVTSDIASTSTSILKDWQNGYADQMLNPGPDAPYRTDEEVVQEMLKALSTGLQFTSDTRLGRPLGTFDRPRPARAEAYRSGRSASHVLLSLEALRDLAARLATGNADLAETLDAQFADAEEKLTALNDPVFASVADPQSRLKVEVVQQAVDKIRETVTQELGPTLGVAAGFNALDGD</sequence>
<evidence type="ECO:0000313" key="5">
    <source>
        <dbReference type="Proteomes" id="UP000015351"/>
    </source>
</evidence>
<evidence type="ECO:0000313" key="4">
    <source>
        <dbReference type="EMBL" id="EPX80277.1"/>
    </source>
</evidence>
<dbReference type="Gene3D" id="1.20.1420.20">
    <property type="entry name" value="M75 peptidase, HXXE motif"/>
    <property type="match status" value="1"/>
</dbReference>
<comment type="caution">
    <text evidence="4">The sequence shown here is derived from an EMBL/GenBank/DDBJ whole genome shotgun (WGS) entry which is preliminary data.</text>
</comment>
<dbReference type="PATRIC" id="fig|1123360.3.peg.1603"/>
<dbReference type="STRING" id="1123360.thalar_01617"/>
<dbReference type="InterPro" id="IPR038352">
    <property type="entry name" value="Imelysin_sf"/>
</dbReference>
<gene>
    <name evidence="4" type="ORF">thalar_01617</name>
</gene>
<comment type="subcellular location">
    <subcellularLocation>
        <location evidence="1">Cell envelope</location>
    </subcellularLocation>
</comment>